<feature type="domain" description="Agenet" evidence="2">
    <location>
        <begin position="105"/>
        <end position="161"/>
    </location>
</feature>
<dbReference type="AlphaFoldDB" id="A0A2P2L4F6"/>
<dbReference type="InterPro" id="IPR008395">
    <property type="entry name" value="Agenet-like_dom"/>
</dbReference>
<feature type="region of interest" description="Disordered" evidence="1">
    <location>
        <begin position="495"/>
        <end position="548"/>
    </location>
</feature>
<feature type="domain" description="Agenet" evidence="2">
    <location>
        <begin position="246"/>
        <end position="302"/>
    </location>
</feature>
<feature type="compositionally biased region" description="Polar residues" evidence="1">
    <location>
        <begin position="351"/>
        <end position="371"/>
    </location>
</feature>
<dbReference type="SMART" id="SM00743">
    <property type="entry name" value="Agenet"/>
    <property type="match status" value="4"/>
</dbReference>
<dbReference type="InterPro" id="IPR014002">
    <property type="entry name" value="Agenet_dom_plant"/>
</dbReference>
<feature type="domain" description="Agenet" evidence="2">
    <location>
        <begin position="25"/>
        <end position="100"/>
    </location>
</feature>
<evidence type="ECO:0000256" key="1">
    <source>
        <dbReference type="SAM" id="MobiDB-lite"/>
    </source>
</evidence>
<feature type="compositionally biased region" description="Polar residues" evidence="1">
    <location>
        <begin position="495"/>
        <end position="515"/>
    </location>
</feature>
<dbReference type="EMBL" id="GGEC01032378">
    <property type="protein sequence ID" value="MBX12862.1"/>
    <property type="molecule type" value="Transcribed_RNA"/>
</dbReference>
<name>A0A2P2L4F6_RHIMU</name>
<dbReference type="EMBL" id="GGEC01032381">
    <property type="protein sequence ID" value="MBX12865.1"/>
    <property type="molecule type" value="Transcribed_RNA"/>
</dbReference>
<dbReference type="CDD" id="cd20405">
    <property type="entry name" value="Tudor_Agenet_AtDUF_rpt1_3"/>
    <property type="match status" value="2"/>
</dbReference>
<dbReference type="CDD" id="cd20406">
    <property type="entry name" value="Tudor_Agenet_AtDUF_rpt2_4"/>
    <property type="match status" value="2"/>
</dbReference>
<sequence length="548" mass="61136">MVDSDSDDLKGLQNQQKLNQRLEALQFSGGEEVEVSSNEDGFGGAWYAATIVHLPPKSALKKKRPKAVVQYKTLITDDGSAHLIESVDPALIRPTPPPTNTEDLKAFEVNDAVDANYRDGWWTGTVAKVLEDSRFRVYFDNPPDVLDFDGKDLRPHFDWIDGKWVRPVVKQQTAGSVFSSGTPVEVYSYKGDMRDIWYPAIVIKENVENRTFLVKYKNSENGDDFGMVKDIVGPPHIRPTPDYADRNYELLERVDARYDFGWRAGTITKLYEGRKYIVYFRHGNENRELDHSEIRPHFEWVDGEWISDTKEHLGSSEGNLRWVESLGASESNLRRVESLSASEGNTKEKAPSTSLQNIMEQSTDYSESVPSNKKIKLATPRDNGGKGTKISRKTALVDQPSGKAESLPGRKIFVTRTGRPVKSPIRGSSDLTIVKKINVADVAPPKINGCEVTLKEAKVPLIFGLEAKGIKKPCSKDVSQLPNERLKLMRNQKNNLNNSAGEQSTEFNQQTSGRSNQKRKRGRPPKLAATSPTASDAGIELSTTTIIG</sequence>
<organism evidence="3">
    <name type="scientific">Rhizophora mucronata</name>
    <name type="common">Asiatic mangrove</name>
    <dbReference type="NCBI Taxonomy" id="61149"/>
    <lineage>
        <taxon>Eukaryota</taxon>
        <taxon>Viridiplantae</taxon>
        <taxon>Streptophyta</taxon>
        <taxon>Embryophyta</taxon>
        <taxon>Tracheophyta</taxon>
        <taxon>Spermatophyta</taxon>
        <taxon>Magnoliopsida</taxon>
        <taxon>eudicotyledons</taxon>
        <taxon>Gunneridae</taxon>
        <taxon>Pentapetalae</taxon>
        <taxon>rosids</taxon>
        <taxon>fabids</taxon>
        <taxon>Malpighiales</taxon>
        <taxon>Rhizophoraceae</taxon>
        <taxon>Rhizophora</taxon>
    </lineage>
</organism>
<evidence type="ECO:0000259" key="2">
    <source>
        <dbReference type="SMART" id="SM00743"/>
    </source>
</evidence>
<feature type="domain" description="Agenet" evidence="2">
    <location>
        <begin position="176"/>
        <end position="245"/>
    </location>
</feature>
<evidence type="ECO:0000313" key="3">
    <source>
        <dbReference type="EMBL" id="MBX12862.1"/>
    </source>
</evidence>
<dbReference type="PANTHER" id="PTHR31917:SF153">
    <property type="entry name" value="DUF724 DOMAIN-CONTAINING PROTEIN 3-RELATED"/>
    <property type="match status" value="1"/>
</dbReference>
<protein>
    <submittedName>
        <fullName evidence="4">Uncharacterized protein LOC105137022 isoform X3</fullName>
    </submittedName>
</protein>
<proteinExistence type="predicted"/>
<dbReference type="PANTHER" id="PTHR31917">
    <property type="entry name" value="AGENET DOMAIN-CONTAINING PROTEIN-RELATED"/>
    <property type="match status" value="1"/>
</dbReference>
<reference evidence="3" key="1">
    <citation type="submission" date="2018-02" db="EMBL/GenBank/DDBJ databases">
        <title>Rhizophora mucronata_Transcriptome.</title>
        <authorList>
            <person name="Meera S.P."/>
            <person name="Sreeshan A."/>
            <person name="Augustine A."/>
        </authorList>
    </citation>
    <scope>NUCLEOTIDE SEQUENCE</scope>
    <source>
        <tissue evidence="3">Leaf</tissue>
    </source>
</reference>
<evidence type="ECO:0000313" key="4">
    <source>
        <dbReference type="EMBL" id="MBX12865.1"/>
    </source>
</evidence>
<accession>A0A2P2L4F6</accession>
<feature type="region of interest" description="Disordered" evidence="1">
    <location>
        <begin position="336"/>
        <end position="388"/>
    </location>
</feature>
<dbReference type="Pfam" id="PF05641">
    <property type="entry name" value="Agenet"/>
    <property type="match status" value="4"/>
</dbReference>